<protein>
    <submittedName>
        <fullName evidence="2">Uncharacterized protein</fullName>
    </submittedName>
</protein>
<evidence type="ECO:0000313" key="3">
    <source>
        <dbReference type="Proteomes" id="UP001159363"/>
    </source>
</evidence>
<comment type="caution">
    <text evidence="2">The sequence shown here is derived from an EMBL/GenBank/DDBJ whole genome shotgun (WGS) entry which is preliminary data.</text>
</comment>
<gene>
    <name evidence="2" type="ORF">PR048_024527</name>
</gene>
<keyword evidence="3" id="KW-1185">Reference proteome</keyword>
<feature type="region of interest" description="Disordered" evidence="1">
    <location>
        <begin position="190"/>
        <end position="215"/>
    </location>
</feature>
<evidence type="ECO:0000313" key="2">
    <source>
        <dbReference type="EMBL" id="KAJ8873695.1"/>
    </source>
</evidence>
<feature type="region of interest" description="Disordered" evidence="1">
    <location>
        <begin position="615"/>
        <end position="645"/>
    </location>
</feature>
<dbReference type="EMBL" id="JARBHB010000010">
    <property type="protein sequence ID" value="KAJ8873695.1"/>
    <property type="molecule type" value="Genomic_DNA"/>
</dbReference>
<dbReference type="Proteomes" id="UP001159363">
    <property type="component" value="Chromosome 9"/>
</dbReference>
<organism evidence="2 3">
    <name type="scientific">Dryococelus australis</name>
    <dbReference type="NCBI Taxonomy" id="614101"/>
    <lineage>
        <taxon>Eukaryota</taxon>
        <taxon>Metazoa</taxon>
        <taxon>Ecdysozoa</taxon>
        <taxon>Arthropoda</taxon>
        <taxon>Hexapoda</taxon>
        <taxon>Insecta</taxon>
        <taxon>Pterygota</taxon>
        <taxon>Neoptera</taxon>
        <taxon>Polyneoptera</taxon>
        <taxon>Phasmatodea</taxon>
        <taxon>Verophasmatodea</taxon>
        <taxon>Anareolatae</taxon>
        <taxon>Phasmatidae</taxon>
        <taxon>Eurycanthinae</taxon>
        <taxon>Dryococelus</taxon>
    </lineage>
</organism>
<name>A0ABQ9GNS9_9NEOP</name>
<feature type="compositionally biased region" description="Basic and acidic residues" evidence="1">
    <location>
        <begin position="18"/>
        <end position="42"/>
    </location>
</feature>
<evidence type="ECO:0000256" key="1">
    <source>
        <dbReference type="SAM" id="MobiDB-lite"/>
    </source>
</evidence>
<proteinExistence type="predicted"/>
<accession>A0ABQ9GNS9</accession>
<reference evidence="2 3" key="1">
    <citation type="submission" date="2023-02" db="EMBL/GenBank/DDBJ databases">
        <title>LHISI_Scaffold_Assembly.</title>
        <authorList>
            <person name="Stuart O.P."/>
            <person name="Cleave R."/>
            <person name="Magrath M.J.L."/>
            <person name="Mikheyev A.S."/>
        </authorList>
    </citation>
    <scope>NUCLEOTIDE SEQUENCE [LARGE SCALE GENOMIC DNA]</scope>
    <source>
        <strain evidence="2">Daus_M_001</strain>
        <tissue evidence="2">Leg muscle</tissue>
    </source>
</reference>
<sequence>MRVIEVNMETRRNGRAGETGDPREDPSTRGIVRHDSHLRKSGDPAGDQTRFALVVGEQANRSATMPPPPSTGKEYYLVTLVKYHRQLVTLSTITETLHVSEPMTGAVDSKTQMSSILCRKMDMHVVFPVPLRHEWLIPTYGDTGDNNVRAQRPAACTRKALNLLWSSGRYKGWNRGSPRNPAEQRHCPARLQHGENPGATPPGTEPCSPRLEASSLTTTPLRTSTIYLFLAKNAYSEEILPASEDHAPGPRVQPRPARHGNKSLAKATHSLTGCARSCLRLIGYLSAAKGSPIEWAAGWRASYQALIGERRSSVLLVSDAILLACPRDWRLFRLCISTYSVIRQGYSSWHVGYRVTNTRAPRLKHDSLQSSAHGGISDNGNGYFVKPIREKYASSFNCLLAYFTCNSDSTYDVTSGERYAQVRTSGEFEHSLGLRFEVPTANKQLTEARLDGSEVEFLICVTFLESTQQQSPTSAHWTHIYSHFIVDTNFSEAMFKIYFQDIPRLRRAKPHQIQTNYTRETTHQFRTHLVRFLSLECLSGSTCRSSWWSSDDYDKAGSAPYMRHGPSPLLEVSMGLATTQECSGETGWRLGPPRRIAGVGEDSRWQSKTLHILPQPSGRQSLTEAAWPSVHEDPRTLRLAGHGLN</sequence>
<feature type="region of interest" description="Disordered" evidence="1">
    <location>
        <begin position="1"/>
        <end position="47"/>
    </location>
</feature>
<feature type="region of interest" description="Disordered" evidence="1">
    <location>
        <begin position="243"/>
        <end position="262"/>
    </location>
</feature>